<dbReference type="InterPro" id="IPR043168">
    <property type="entry name" value="DegV_C"/>
</dbReference>
<dbReference type="AlphaFoldDB" id="A0A6M0H5C6"/>
<comment type="function">
    <text evidence="1">May bind long-chain fatty acids, such as palmitate, and may play a role in lipid transport or fatty acid metabolism.</text>
</comment>
<accession>A0A6M0H5C6</accession>
<name>A0A6M0H5C6_9CLOT</name>
<evidence type="ECO:0000313" key="3">
    <source>
        <dbReference type="EMBL" id="NEU04782.1"/>
    </source>
</evidence>
<gene>
    <name evidence="3" type="ORF">G3M99_07930</name>
</gene>
<dbReference type="Gene3D" id="3.30.1180.10">
    <property type="match status" value="1"/>
</dbReference>
<dbReference type="InterPro" id="IPR003797">
    <property type="entry name" value="DegV"/>
</dbReference>
<comment type="caution">
    <text evidence="3">The sequence shown here is derived from an EMBL/GenBank/DDBJ whole genome shotgun (WGS) entry which is preliminary data.</text>
</comment>
<dbReference type="EMBL" id="JAAGPU010000012">
    <property type="protein sequence ID" value="NEU04782.1"/>
    <property type="molecule type" value="Genomic_DNA"/>
</dbReference>
<protein>
    <submittedName>
        <fullName evidence="3">DegV family protein</fullName>
    </submittedName>
</protein>
<dbReference type="PANTHER" id="PTHR33434">
    <property type="entry name" value="DEGV DOMAIN-CONTAINING PROTEIN DR_1986-RELATED"/>
    <property type="match status" value="1"/>
</dbReference>
<dbReference type="NCBIfam" id="TIGR00762">
    <property type="entry name" value="DegV"/>
    <property type="match status" value="1"/>
</dbReference>
<evidence type="ECO:0000256" key="2">
    <source>
        <dbReference type="ARBA" id="ARBA00023121"/>
    </source>
</evidence>
<proteinExistence type="predicted"/>
<dbReference type="GO" id="GO:0008289">
    <property type="term" value="F:lipid binding"/>
    <property type="evidence" value="ECO:0007669"/>
    <property type="project" value="UniProtKB-KW"/>
</dbReference>
<dbReference type="PROSITE" id="PS51482">
    <property type="entry name" value="DEGV"/>
    <property type="match status" value="1"/>
</dbReference>
<dbReference type="Proteomes" id="UP000481872">
    <property type="component" value="Unassembled WGS sequence"/>
</dbReference>
<dbReference type="Gene3D" id="3.40.50.10170">
    <property type="match status" value="1"/>
</dbReference>
<evidence type="ECO:0000256" key="1">
    <source>
        <dbReference type="ARBA" id="ARBA00003238"/>
    </source>
</evidence>
<dbReference type="Pfam" id="PF02645">
    <property type="entry name" value="DegV"/>
    <property type="match status" value="1"/>
</dbReference>
<organism evidence="3 4">
    <name type="scientific">Clostridium senegalense</name>
    <dbReference type="NCBI Taxonomy" id="1465809"/>
    <lineage>
        <taxon>Bacteria</taxon>
        <taxon>Bacillati</taxon>
        <taxon>Bacillota</taxon>
        <taxon>Clostridia</taxon>
        <taxon>Eubacteriales</taxon>
        <taxon>Clostridiaceae</taxon>
        <taxon>Clostridium</taxon>
    </lineage>
</organism>
<dbReference type="InterPro" id="IPR050270">
    <property type="entry name" value="DegV_domain_contain"/>
</dbReference>
<evidence type="ECO:0000313" key="4">
    <source>
        <dbReference type="Proteomes" id="UP000481872"/>
    </source>
</evidence>
<sequence>MNKIALITDSASDIRKDVIDKYNVKVLPFRIIIKDKDYRDGVDITLNDVYKVLDTESPTSSLPSMKDMGVLFNQLEKEGYTHVIAVTISSKLSGLNNALRLVSEDYPTIKTEVIDSKSISCAETIIIKEAGEMINSGLEFEKIVEKLIEVRSKIKTFFIIGTLEYLKKGGRIGKVAGVIGELLNIKPIVLVDEEGEYSTYDKARGRKQSINKMLSIGKKILDDKKCDVYIGNGDAKEEAEKYLQEISNHPNINNIFFSGDISPVAGLHSGPGLLGIAFYEV</sequence>
<reference evidence="3 4" key="1">
    <citation type="submission" date="2020-02" db="EMBL/GenBank/DDBJ databases">
        <title>Genome assembly of a novel Clostridium senegalense strain.</title>
        <authorList>
            <person name="Gupta T.B."/>
            <person name="Jauregui R."/>
            <person name="Maclean P."/>
            <person name="Nawarathana A."/>
            <person name="Brightwell G."/>
        </authorList>
    </citation>
    <scope>NUCLEOTIDE SEQUENCE [LARGE SCALE GENOMIC DNA]</scope>
    <source>
        <strain evidence="3 4">AGRFS4</strain>
    </source>
</reference>
<keyword evidence="2" id="KW-0446">Lipid-binding</keyword>
<dbReference type="RefSeq" id="WP_061996202.1">
    <property type="nucleotide sequence ID" value="NZ_JAAGPU010000012.1"/>
</dbReference>
<dbReference type="PANTHER" id="PTHR33434:SF3">
    <property type="entry name" value="DEGV DOMAIN-CONTAINING PROTEIN YITS"/>
    <property type="match status" value="1"/>
</dbReference>
<keyword evidence="4" id="KW-1185">Reference proteome</keyword>
<dbReference type="SUPFAM" id="SSF82549">
    <property type="entry name" value="DAK1/DegV-like"/>
    <property type="match status" value="1"/>
</dbReference>